<gene>
    <name evidence="2" type="ordered locus">Kfla_5752</name>
</gene>
<evidence type="ECO:0000256" key="1">
    <source>
        <dbReference type="SAM" id="Phobius"/>
    </source>
</evidence>
<protein>
    <submittedName>
        <fullName evidence="2">Uncharacterized protein</fullName>
    </submittedName>
</protein>
<dbReference type="Proteomes" id="UP000007967">
    <property type="component" value="Chromosome"/>
</dbReference>
<dbReference type="HOGENOM" id="CLU_1353157_0_0_11"/>
<dbReference type="OrthoDB" id="3831466at2"/>
<proteinExistence type="predicted"/>
<keyword evidence="1" id="KW-0472">Membrane</keyword>
<reference evidence="3" key="1">
    <citation type="submission" date="2009-09" db="EMBL/GenBank/DDBJ databases">
        <title>The complete genome of Kribbella flavida DSM 17836.</title>
        <authorList>
            <consortium name="US DOE Joint Genome Institute (JGI-PGF)"/>
            <person name="Lucas S."/>
            <person name="Copeland A."/>
            <person name="Lapidus A."/>
            <person name="Glavina del Rio T."/>
            <person name="Dalin E."/>
            <person name="Tice H."/>
            <person name="Bruce D."/>
            <person name="Goodwin L."/>
            <person name="Pitluck S."/>
            <person name="Kyrpides N."/>
            <person name="Mavromatis K."/>
            <person name="Ivanova N."/>
            <person name="Saunders E."/>
            <person name="Brettin T."/>
            <person name="Detter J.C."/>
            <person name="Han C."/>
            <person name="Larimer F."/>
            <person name="Land M."/>
            <person name="Hauser L."/>
            <person name="Markowitz V."/>
            <person name="Cheng J.-F."/>
            <person name="Hugenholtz P."/>
            <person name="Woyke T."/>
            <person name="Wu D."/>
            <person name="Pukall R."/>
            <person name="Klenk H.-P."/>
            <person name="Eisen J.A."/>
        </authorList>
    </citation>
    <scope>NUCLEOTIDE SEQUENCE [LARGE SCALE GENOMIC DNA]</scope>
    <source>
        <strain evidence="3">DSM 17836 / JCM 10339 / NBRC 14399</strain>
    </source>
</reference>
<dbReference type="KEGG" id="kfl:Kfla_5752"/>
<keyword evidence="1" id="KW-1133">Transmembrane helix</keyword>
<keyword evidence="1" id="KW-0812">Transmembrane</keyword>
<keyword evidence="3" id="KW-1185">Reference proteome</keyword>
<sequence length="202" mass="20572">MRAETTATSAVLTLSVAVAVAGHALAGGAVALGVLPQLLALAAACWLVGEHLADRRDWAVVALAGIQLVVHFSLEAVHSAAVDSTAANPTAAHSGHPAHAHGLPMPAATSSGLAGSLTMATTHLVALLAGVVLIDRTRQWATRVLRILARLVPQLPAEAIAVPAVGRGPRTVRSTPGLVQRRLTSNVSRRGPPGVRTLTALS</sequence>
<evidence type="ECO:0000313" key="3">
    <source>
        <dbReference type="Proteomes" id="UP000007967"/>
    </source>
</evidence>
<dbReference type="RefSeq" id="WP_012923311.1">
    <property type="nucleotide sequence ID" value="NC_013729.1"/>
</dbReference>
<dbReference type="STRING" id="479435.Kfla_5752"/>
<reference evidence="2 3" key="2">
    <citation type="journal article" date="2010" name="Stand. Genomic Sci.">
        <title>Complete genome sequence of Kribbella flavida type strain (IFO 14399).</title>
        <authorList>
            <person name="Pukall R."/>
            <person name="Lapidus A."/>
            <person name="Glavina Del Rio T."/>
            <person name="Copeland A."/>
            <person name="Tice H."/>
            <person name="Cheng J.-F."/>
            <person name="Lucas S."/>
            <person name="Chen F."/>
            <person name="Nolan M."/>
            <person name="LaButti K."/>
            <person name="Pati A."/>
            <person name="Ivanova N."/>
            <person name="Mavrommatis K."/>
            <person name="Mikhailova N."/>
            <person name="Pitluck S."/>
            <person name="Bruce D."/>
            <person name="Goodwin L."/>
            <person name="Land M."/>
            <person name="Hauser L."/>
            <person name="Chang Y.-J."/>
            <person name="Jeffries C.D."/>
            <person name="Chen A."/>
            <person name="Palaniappan K."/>
            <person name="Chain P."/>
            <person name="Rohde M."/>
            <person name="Goeker M."/>
            <person name="Bristow J."/>
            <person name="Eisen J.A."/>
            <person name="Markowitz V."/>
            <person name="Hugenholtz P."/>
            <person name="Kyrpides N.C."/>
            <person name="Klenk H.-P."/>
            <person name="Brettin T."/>
        </authorList>
    </citation>
    <scope>NUCLEOTIDE SEQUENCE [LARGE SCALE GENOMIC DNA]</scope>
    <source>
        <strain evidence="3">DSM 17836 / JCM 10339 / NBRC 14399</strain>
    </source>
</reference>
<organism evidence="2 3">
    <name type="scientific">Kribbella flavida (strain DSM 17836 / JCM 10339 / NBRC 14399)</name>
    <dbReference type="NCBI Taxonomy" id="479435"/>
    <lineage>
        <taxon>Bacteria</taxon>
        <taxon>Bacillati</taxon>
        <taxon>Actinomycetota</taxon>
        <taxon>Actinomycetes</taxon>
        <taxon>Propionibacteriales</taxon>
        <taxon>Kribbellaceae</taxon>
        <taxon>Kribbella</taxon>
    </lineage>
</organism>
<dbReference type="AlphaFoldDB" id="D2PQ55"/>
<name>D2PQ55_KRIFD</name>
<accession>D2PQ55</accession>
<dbReference type="EMBL" id="CP001736">
    <property type="protein sequence ID" value="ADB34757.1"/>
    <property type="molecule type" value="Genomic_DNA"/>
</dbReference>
<evidence type="ECO:0000313" key="2">
    <source>
        <dbReference type="EMBL" id="ADB34757.1"/>
    </source>
</evidence>
<feature type="transmembrane region" description="Helical" evidence="1">
    <location>
        <begin position="113"/>
        <end position="134"/>
    </location>
</feature>